<feature type="compositionally biased region" description="Basic and acidic residues" evidence="1">
    <location>
        <begin position="105"/>
        <end position="116"/>
    </location>
</feature>
<protein>
    <submittedName>
        <fullName evidence="3">Uncharacterized protein DUF2627</fullName>
    </submittedName>
</protein>
<organism evidence="3 4">
    <name type="scientific">Cohnella phaseoli</name>
    <dbReference type="NCBI Taxonomy" id="456490"/>
    <lineage>
        <taxon>Bacteria</taxon>
        <taxon>Bacillati</taxon>
        <taxon>Bacillota</taxon>
        <taxon>Bacilli</taxon>
        <taxon>Bacillales</taxon>
        <taxon>Paenibacillaceae</taxon>
        <taxon>Cohnella</taxon>
    </lineage>
</organism>
<evidence type="ECO:0000256" key="2">
    <source>
        <dbReference type="SAM" id="Phobius"/>
    </source>
</evidence>
<dbReference type="InterPro" id="IPR020138">
    <property type="entry name" value="Uncharacterised_YqzF"/>
</dbReference>
<gene>
    <name evidence="3" type="ORF">DFP98_101433</name>
</gene>
<evidence type="ECO:0000313" key="3">
    <source>
        <dbReference type="EMBL" id="RED89456.1"/>
    </source>
</evidence>
<dbReference type="AlphaFoldDB" id="A0A3D9KTT1"/>
<dbReference type="Proteomes" id="UP000256977">
    <property type="component" value="Unassembled WGS sequence"/>
</dbReference>
<keyword evidence="2" id="KW-1133">Transmembrane helix</keyword>
<evidence type="ECO:0000256" key="1">
    <source>
        <dbReference type="SAM" id="MobiDB-lite"/>
    </source>
</evidence>
<name>A0A3D9KTT1_9BACL</name>
<dbReference type="EMBL" id="QRDZ01000001">
    <property type="protein sequence ID" value="RED89456.1"/>
    <property type="molecule type" value="Genomic_DNA"/>
</dbReference>
<reference evidence="3 4" key="1">
    <citation type="submission" date="2018-07" db="EMBL/GenBank/DDBJ databases">
        <title>Genomic Encyclopedia of Type Strains, Phase III (KMG-III): the genomes of soil and plant-associated and newly described type strains.</title>
        <authorList>
            <person name="Whitman W."/>
        </authorList>
    </citation>
    <scope>NUCLEOTIDE SEQUENCE [LARGE SCALE GENOMIC DNA]</scope>
    <source>
        <strain evidence="3 4">CECT 7287</strain>
    </source>
</reference>
<proteinExistence type="predicted"/>
<dbReference type="OrthoDB" id="2989757at2"/>
<sequence>MKLLIQRLIAILLLVIPGIAAAYGFLLMKDAIYDYFVKIGDINVTSPDFAWGMFIGGAILFLLGIGFIGGWIFFRDRKHNYLSSRFRPKTPRPPRQPKPPQTEDNSAKENHISDQS</sequence>
<dbReference type="RefSeq" id="WP_116058893.1">
    <property type="nucleotide sequence ID" value="NZ_QRDZ01000001.1"/>
</dbReference>
<dbReference type="Pfam" id="PF11118">
    <property type="entry name" value="DUF2627"/>
    <property type="match status" value="1"/>
</dbReference>
<feature type="transmembrane region" description="Helical" evidence="2">
    <location>
        <begin position="49"/>
        <end position="74"/>
    </location>
</feature>
<keyword evidence="2" id="KW-0472">Membrane</keyword>
<accession>A0A3D9KTT1</accession>
<feature type="region of interest" description="Disordered" evidence="1">
    <location>
        <begin position="84"/>
        <end position="116"/>
    </location>
</feature>
<evidence type="ECO:0000313" key="4">
    <source>
        <dbReference type="Proteomes" id="UP000256977"/>
    </source>
</evidence>
<comment type="caution">
    <text evidence="3">The sequence shown here is derived from an EMBL/GenBank/DDBJ whole genome shotgun (WGS) entry which is preliminary data.</text>
</comment>
<keyword evidence="2" id="KW-0812">Transmembrane</keyword>
<keyword evidence="4" id="KW-1185">Reference proteome</keyword>